<proteinExistence type="predicted"/>
<dbReference type="EMBL" id="UINC01166345">
    <property type="protein sequence ID" value="SVD68252.1"/>
    <property type="molecule type" value="Genomic_DNA"/>
</dbReference>
<reference evidence="1" key="1">
    <citation type="submission" date="2018-05" db="EMBL/GenBank/DDBJ databases">
        <authorList>
            <person name="Lanie J.A."/>
            <person name="Ng W.-L."/>
            <person name="Kazmierczak K.M."/>
            <person name="Andrzejewski T.M."/>
            <person name="Davidsen T.M."/>
            <person name="Wayne K.J."/>
            <person name="Tettelin H."/>
            <person name="Glass J.I."/>
            <person name="Rusch D."/>
            <person name="Podicherti R."/>
            <person name="Tsui H.-C.T."/>
            <person name="Winkler M.E."/>
        </authorList>
    </citation>
    <scope>NUCLEOTIDE SEQUENCE</scope>
</reference>
<feature type="non-terminal residue" evidence="1">
    <location>
        <position position="271"/>
    </location>
</feature>
<protein>
    <submittedName>
        <fullName evidence="1">Uncharacterized protein</fullName>
    </submittedName>
</protein>
<sequence>GALTIASGGAVTFSDDITVSGNDLTFGNNESISNASNGNIAVKVDGTTQVNFASALIAPESDGALDLGSSSKEFKDLYVDGVAYADAIGFGTTALTLPTGAGSNGQVLQTNGSNALAWSSQTATDVTISDNENTNESNALIFTSGGDVDGGSIGLESDGDATYNPSTGYITATGFSGNVKVPDAGNVGSSSDPDAIAISSGGVVTLSATTASTSASSGALVVAGGAGVAADLYVGDDLALLSDAAVLSLGADADVTITHDTDDGIELKSAA</sequence>
<name>A0A382XB14_9ZZZZ</name>
<gene>
    <name evidence="1" type="ORF">METZ01_LOCUS421106</name>
</gene>
<organism evidence="1">
    <name type="scientific">marine metagenome</name>
    <dbReference type="NCBI Taxonomy" id="408172"/>
    <lineage>
        <taxon>unclassified sequences</taxon>
        <taxon>metagenomes</taxon>
        <taxon>ecological metagenomes</taxon>
    </lineage>
</organism>
<dbReference type="AlphaFoldDB" id="A0A382XB14"/>
<feature type="non-terminal residue" evidence="1">
    <location>
        <position position="1"/>
    </location>
</feature>
<evidence type="ECO:0000313" key="1">
    <source>
        <dbReference type="EMBL" id="SVD68252.1"/>
    </source>
</evidence>
<accession>A0A382XB14</accession>